<name>A0A9X0CQW4_9CNID</name>
<sequence length="121" mass="14599">MCGIFPNFWELFKGNPRGAWTALSSPYDACSLRLNEQEYQEKALQHLRSHSSGTFSPVHLLLIIFMRLIWFDFWLDILGEIKYKIQCAGWWKKIRDSRPVRFLDWCWQTPKRWLFDNKTRA</sequence>
<evidence type="ECO:0000313" key="2">
    <source>
        <dbReference type="Proteomes" id="UP001163046"/>
    </source>
</evidence>
<organism evidence="1 2">
    <name type="scientific">Desmophyllum pertusum</name>
    <dbReference type="NCBI Taxonomy" id="174260"/>
    <lineage>
        <taxon>Eukaryota</taxon>
        <taxon>Metazoa</taxon>
        <taxon>Cnidaria</taxon>
        <taxon>Anthozoa</taxon>
        <taxon>Hexacorallia</taxon>
        <taxon>Scleractinia</taxon>
        <taxon>Caryophylliina</taxon>
        <taxon>Caryophylliidae</taxon>
        <taxon>Desmophyllum</taxon>
    </lineage>
</organism>
<evidence type="ECO:0000313" key="1">
    <source>
        <dbReference type="EMBL" id="KAJ7372732.1"/>
    </source>
</evidence>
<protein>
    <submittedName>
        <fullName evidence="1">Uncharacterized protein</fullName>
    </submittedName>
</protein>
<reference evidence="1" key="1">
    <citation type="submission" date="2023-01" db="EMBL/GenBank/DDBJ databases">
        <title>Genome assembly of the deep-sea coral Lophelia pertusa.</title>
        <authorList>
            <person name="Herrera S."/>
            <person name="Cordes E."/>
        </authorList>
    </citation>
    <scope>NUCLEOTIDE SEQUENCE</scope>
    <source>
        <strain evidence="1">USNM1676648</strain>
        <tissue evidence="1">Polyp</tissue>
    </source>
</reference>
<accession>A0A9X0CQW4</accession>
<keyword evidence="2" id="KW-1185">Reference proteome</keyword>
<dbReference type="Proteomes" id="UP001163046">
    <property type="component" value="Unassembled WGS sequence"/>
</dbReference>
<proteinExistence type="predicted"/>
<dbReference type="AlphaFoldDB" id="A0A9X0CQW4"/>
<comment type="caution">
    <text evidence="1">The sequence shown here is derived from an EMBL/GenBank/DDBJ whole genome shotgun (WGS) entry which is preliminary data.</text>
</comment>
<dbReference type="EMBL" id="MU826835">
    <property type="protein sequence ID" value="KAJ7372732.1"/>
    <property type="molecule type" value="Genomic_DNA"/>
</dbReference>
<gene>
    <name evidence="1" type="ORF">OS493_018007</name>
</gene>